<dbReference type="Pfam" id="PF20714">
    <property type="entry name" value="HTH_64"/>
    <property type="match status" value="1"/>
</dbReference>
<organism evidence="12 13">
    <name type="scientific">Sporomusa acidovorans (strain ATCC 49682 / DSM 3132 / Mol)</name>
    <dbReference type="NCBI Taxonomy" id="1123286"/>
    <lineage>
        <taxon>Bacteria</taxon>
        <taxon>Bacillati</taxon>
        <taxon>Bacillota</taxon>
        <taxon>Negativicutes</taxon>
        <taxon>Selenomonadales</taxon>
        <taxon>Sporomusaceae</taxon>
        <taxon>Sporomusa</taxon>
    </lineage>
</organism>
<dbReference type="PANTHER" id="PTHR45526:SF1">
    <property type="entry name" value="TRANSCRIPTIONAL REGULATORY PROTEIN DCUR-RELATED"/>
    <property type="match status" value="1"/>
</dbReference>
<dbReference type="InterPro" id="IPR024187">
    <property type="entry name" value="Sig_transdc_resp-reg_cit/mal"/>
</dbReference>
<keyword evidence="3 10" id="KW-0597">Phosphoprotein</keyword>
<name>A0ABZ3J926_SPOA4</name>
<evidence type="ECO:0000256" key="6">
    <source>
        <dbReference type="ARBA" id="ARBA00023125"/>
    </source>
</evidence>
<keyword evidence="7 9" id="KW-0010">Activator</keyword>
<dbReference type="RefSeq" id="WP_093793987.1">
    <property type="nucleotide sequence ID" value="NZ_CP155571.1"/>
</dbReference>
<evidence type="ECO:0000256" key="2">
    <source>
        <dbReference type="ARBA" id="ARBA00022490"/>
    </source>
</evidence>
<keyword evidence="6 9" id="KW-0238">DNA-binding</keyword>
<evidence type="ECO:0000256" key="8">
    <source>
        <dbReference type="ARBA" id="ARBA00023163"/>
    </source>
</evidence>
<dbReference type="PROSITE" id="PS50110">
    <property type="entry name" value="RESPONSE_REGULATORY"/>
    <property type="match status" value="1"/>
</dbReference>
<evidence type="ECO:0000256" key="3">
    <source>
        <dbReference type="ARBA" id="ARBA00022553"/>
    </source>
</evidence>
<dbReference type="InterPro" id="IPR048714">
    <property type="entry name" value="DpiA-like_HTH"/>
</dbReference>
<comment type="subcellular location">
    <subcellularLocation>
        <location evidence="1 9">Cytoplasm</location>
    </subcellularLocation>
</comment>
<keyword evidence="13" id="KW-1185">Reference proteome</keyword>
<evidence type="ECO:0000313" key="12">
    <source>
        <dbReference type="EMBL" id="XFO74780.1"/>
    </source>
</evidence>
<keyword evidence="5 9" id="KW-0805">Transcription regulation</keyword>
<evidence type="ECO:0000256" key="1">
    <source>
        <dbReference type="ARBA" id="ARBA00004496"/>
    </source>
</evidence>
<dbReference type="CDD" id="cd19925">
    <property type="entry name" value="REC_citrate_TCS"/>
    <property type="match status" value="1"/>
</dbReference>
<keyword evidence="2 9" id="KW-0963">Cytoplasm</keyword>
<dbReference type="PANTHER" id="PTHR45526">
    <property type="entry name" value="TRANSCRIPTIONAL REGULATORY PROTEIN DPIA"/>
    <property type="match status" value="1"/>
</dbReference>
<dbReference type="SUPFAM" id="SSF46785">
    <property type="entry name" value="Winged helix' DNA-binding domain"/>
    <property type="match status" value="1"/>
</dbReference>
<feature type="modified residue" description="4-aspartylphosphate" evidence="10">
    <location>
        <position position="54"/>
    </location>
</feature>
<evidence type="ECO:0000313" key="13">
    <source>
        <dbReference type="Proteomes" id="UP000216052"/>
    </source>
</evidence>
<dbReference type="SMART" id="SM00448">
    <property type="entry name" value="REC"/>
    <property type="match status" value="1"/>
</dbReference>
<evidence type="ECO:0000256" key="4">
    <source>
        <dbReference type="ARBA" id="ARBA00023012"/>
    </source>
</evidence>
<keyword evidence="8 9" id="KW-0804">Transcription</keyword>
<evidence type="ECO:0000256" key="9">
    <source>
        <dbReference type="PIRNR" id="PIRNR006171"/>
    </source>
</evidence>
<dbReference type="Gene3D" id="3.40.50.2300">
    <property type="match status" value="1"/>
</dbReference>
<dbReference type="PIRSF" id="PIRSF006171">
    <property type="entry name" value="RR_citrat_malat"/>
    <property type="match status" value="1"/>
</dbReference>
<keyword evidence="4 9" id="KW-0902">Two-component regulatory system</keyword>
<dbReference type="InterPro" id="IPR001789">
    <property type="entry name" value="Sig_transdc_resp-reg_receiver"/>
</dbReference>
<evidence type="ECO:0000256" key="5">
    <source>
        <dbReference type="ARBA" id="ARBA00023015"/>
    </source>
</evidence>
<dbReference type="EMBL" id="CP155571">
    <property type="protein sequence ID" value="XFO74780.1"/>
    <property type="molecule type" value="Genomic_DNA"/>
</dbReference>
<reference evidence="12" key="1">
    <citation type="submission" date="2024-05" db="EMBL/GenBank/DDBJ databases">
        <title>Isolation and characterization of Sporomusa carbonis sp. nov., a carboxydotrophic hydrogenogen in the genus of Sporomusa isolated from a charcoal burning pile.</title>
        <authorList>
            <person name="Boeer T."/>
            <person name="Rosenbaum F."/>
            <person name="Eysell L."/>
            <person name="Mueller V."/>
            <person name="Daniel R."/>
            <person name="Poehlein A."/>
        </authorList>
    </citation>
    <scope>NUCLEOTIDE SEQUENCE [LARGE SCALE GENOMIC DNA]</scope>
    <source>
        <strain evidence="12">DSM 3132</strain>
    </source>
</reference>
<dbReference type="InterPro" id="IPR036390">
    <property type="entry name" value="WH_DNA-bd_sf"/>
</dbReference>
<dbReference type="Proteomes" id="UP000216052">
    <property type="component" value="Chromosome"/>
</dbReference>
<sequence length="220" mass="24770">MINVLIVEDDPTVAELNRRYLAHVEGFQLHSIANDCRQALKILETGTVDLILVDIFMPGMNGLEMLKKIREAGHGVDVIMVTAARDSASVKKALRLGAVDYLIKPFEFERLNMALQQYKVRVEAIDSCDTVCQRDIDTQVLDRQRKCGLPKGLEKHTLQIVKTAIDKIGAPFTIEELVKEIGVSRVTVRKYLDYLETSGMLTVELMYGSVGRPVNRYIPH</sequence>
<evidence type="ECO:0000256" key="10">
    <source>
        <dbReference type="PROSITE-ProRule" id="PRU00169"/>
    </source>
</evidence>
<protein>
    <recommendedName>
        <fullName evidence="9">Transcriptional regulatory protein</fullName>
    </recommendedName>
</protein>
<accession>A0ABZ3J926</accession>
<dbReference type="Pfam" id="PF00072">
    <property type="entry name" value="Response_reg"/>
    <property type="match status" value="1"/>
</dbReference>
<evidence type="ECO:0000256" key="7">
    <source>
        <dbReference type="ARBA" id="ARBA00023159"/>
    </source>
</evidence>
<feature type="domain" description="Response regulatory" evidence="11">
    <location>
        <begin position="3"/>
        <end position="119"/>
    </location>
</feature>
<proteinExistence type="predicted"/>
<dbReference type="InterPro" id="IPR011006">
    <property type="entry name" value="CheY-like_superfamily"/>
</dbReference>
<dbReference type="InterPro" id="IPR051271">
    <property type="entry name" value="2C-system_Tx_regulators"/>
</dbReference>
<gene>
    <name evidence="12" type="primary">dcuR_2</name>
    <name evidence="12" type="ORF">SPACI_048910</name>
</gene>
<dbReference type="SUPFAM" id="SSF52172">
    <property type="entry name" value="CheY-like"/>
    <property type="match status" value="1"/>
</dbReference>
<evidence type="ECO:0000259" key="11">
    <source>
        <dbReference type="PROSITE" id="PS50110"/>
    </source>
</evidence>